<evidence type="ECO:0000313" key="3">
    <source>
        <dbReference type="Proteomes" id="UP000550714"/>
    </source>
</evidence>
<dbReference type="RefSeq" id="WP_183649841.1">
    <property type="nucleotide sequence ID" value="NZ_JACHWU010000001.1"/>
</dbReference>
<dbReference type="EMBL" id="JACHWU010000001">
    <property type="protein sequence ID" value="MBB3050496.1"/>
    <property type="molecule type" value="Genomic_DNA"/>
</dbReference>
<protein>
    <submittedName>
        <fullName evidence="2">Uncharacterized protein</fullName>
    </submittedName>
</protein>
<proteinExistence type="predicted"/>
<reference evidence="2 3" key="1">
    <citation type="submission" date="2020-08" db="EMBL/GenBank/DDBJ databases">
        <title>Genomic Encyclopedia of Type Strains, Phase III (KMG-III): the genomes of soil and plant-associated and newly described type strains.</title>
        <authorList>
            <person name="Whitman W."/>
        </authorList>
    </citation>
    <scope>NUCLEOTIDE SEQUENCE [LARGE SCALE GENOMIC DNA]</scope>
    <source>
        <strain evidence="2 3">CECT 8577</strain>
    </source>
</reference>
<feature type="transmembrane region" description="Helical" evidence="1">
    <location>
        <begin position="64"/>
        <end position="82"/>
    </location>
</feature>
<accession>A0A839RYF8</accession>
<keyword evidence="3" id="KW-1185">Reference proteome</keyword>
<dbReference type="AlphaFoldDB" id="A0A839RYF8"/>
<evidence type="ECO:0000313" key="2">
    <source>
        <dbReference type="EMBL" id="MBB3050496.1"/>
    </source>
</evidence>
<organism evidence="2 3">
    <name type="scientific">Prauserella isguenensis</name>
    <dbReference type="NCBI Taxonomy" id="1470180"/>
    <lineage>
        <taxon>Bacteria</taxon>
        <taxon>Bacillati</taxon>
        <taxon>Actinomycetota</taxon>
        <taxon>Actinomycetes</taxon>
        <taxon>Pseudonocardiales</taxon>
        <taxon>Pseudonocardiaceae</taxon>
        <taxon>Prauserella</taxon>
    </lineage>
</organism>
<name>A0A839RYF8_9PSEU</name>
<dbReference type="Proteomes" id="UP000550714">
    <property type="component" value="Unassembled WGS sequence"/>
</dbReference>
<keyword evidence="1" id="KW-1133">Transmembrane helix</keyword>
<keyword evidence="1" id="KW-0812">Transmembrane</keyword>
<feature type="transmembrane region" description="Helical" evidence="1">
    <location>
        <begin position="35"/>
        <end position="55"/>
    </location>
</feature>
<keyword evidence="1" id="KW-0472">Membrane</keyword>
<sequence>MWRRRRAIRSAAAAAGLGRVLRIHRERRAGGVETALWTIGVVSVAPAGIAATVMASEQSATRQFPLFGSFLVLLAVFGWTHFGPVHGGRHWIAVAERGLVVWSGSGVETTAWHGVEPRDVTAMSSPIDLAATIDLRAPVAVWTRGRFVDLCLACLVVLGGIGFTGVPVLRYALGAQVPTELDHLARICDGGPAFDVPEYTGRGPHPVAVFEGESREYALNDRRPEAVQLVGCARRIVEPRVDTVRKCEYSGGHVRELREARYRVDVYTARGGDRVTSVVVRGDSPRDCAEMIFPESDDEPGSRPEYRTPSSERYRARLAALIDNPARTTIG</sequence>
<feature type="transmembrane region" description="Helical" evidence="1">
    <location>
        <begin position="147"/>
        <end position="169"/>
    </location>
</feature>
<gene>
    <name evidence="2" type="ORF">FHS23_001491</name>
</gene>
<comment type="caution">
    <text evidence="2">The sequence shown here is derived from an EMBL/GenBank/DDBJ whole genome shotgun (WGS) entry which is preliminary data.</text>
</comment>
<evidence type="ECO:0000256" key="1">
    <source>
        <dbReference type="SAM" id="Phobius"/>
    </source>
</evidence>